<evidence type="ECO:0000256" key="2">
    <source>
        <dbReference type="PROSITE-ProRule" id="PRU00285"/>
    </source>
</evidence>
<organism evidence="5 6">
    <name type="scientific">Calycina marina</name>
    <dbReference type="NCBI Taxonomy" id="1763456"/>
    <lineage>
        <taxon>Eukaryota</taxon>
        <taxon>Fungi</taxon>
        <taxon>Dikarya</taxon>
        <taxon>Ascomycota</taxon>
        <taxon>Pezizomycotina</taxon>
        <taxon>Leotiomycetes</taxon>
        <taxon>Helotiales</taxon>
        <taxon>Pezizellaceae</taxon>
        <taxon>Calycina</taxon>
    </lineage>
</organism>
<dbReference type="Proteomes" id="UP000887226">
    <property type="component" value="Unassembled WGS sequence"/>
</dbReference>
<feature type="domain" description="SHSP" evidence="4">
    <location>
        <begin position="45"/>
        <end position="202"/>
    </location>
</feature>
<dbReference type="CDD" id="cd06464">
    <property type="entry name" value="ACD_sHsps-like"/>
    <property type="match status" value="1"/>
</dbReference>
<evidence type="ECO:0000313" key="5">
    <source>
        <dbReference type="EMBL" id="KAG9242204.1"/>
    </source>
</evidence>
<dbReference type="InterPro" id="IPR031107">
    <property type="entry name" value="Small_HSP"/>
</dbReference>
<dbReference type="Gene3D" id="2.60.40.790">
    <property type="match status" value="1"/>
</dbReference>
<comment type="similarity">
    <text evidence="2 3">Belongs to the small heat shock protein (HSP20) family.</text>
</comment>
<dbReference type="OrthoDB" id="1431247at2759"/>
<dbReference type="EMBL" id="MU254100">
    <property type="protein sequence ID" value="KAG9242204.1"/>
    <property type="molecule type" value="Genomic_DNA"/>
</dbReference>
<reference evidence="5" key="1">
    <citation type="journal article" date="2021" name="IMA Fungus">
        <title>Genomic characterization of three marine fungi, including Emericellopsis atlantica sp. nov. with signatures of a generalist lifestyle and marine biomass degradation.</title>
        <authorList>
            <person name="Hagestad O.C."/>
            <person name="Hou L."/>
            <person name="Andersen J.H."/>
            <person name="Hansen E.H."/>
            <person name="Altermark B."/>
            <person name="Li C."/>
            <person name="Kuhnert E."/>
            <person name="Cox R.J."/>
            <person name="Crous P.W."/>
            <person name="Spatafora J.W."/>
            <person name="Lail K."/>
            <person name="Amirebrahimi M."/>
            <person name="Lipzen A."/>
            <person name="Pangilinan J."/>
            <person name="Andreopoulos W."/>
            <person name="Hayes R.D."/>
            <person name="Ng V."/>
            <person name="Grigoriev I.V."/>
            <person name="Jackson S.A."/>
            <person name="Sutton T.D.S."/>
            <person name="Dobson A.D.W."/>
            <person name="Rama T."/>
        </authorList>
    </citation>
    <scope>NUCLEOTIDE SEQUENCE</scope>
    <source>
        <strain evidence="5">TRa3180A</strain>
    </source>
</reference>
<dbReference type="InterPro" id="IPR002068">
    <property type="entry name" value="A-crystallin/Hsp20_dom"/>
</dbReference>
<proteinExistence type="inferred from homology"/>
<name>A0A9P8CCQ5_9HELO</name>
<evidence type="ECO:0000313" key="6">
    <source>
        <dbReference type="Proteomes" id="UP000887226"/>
    </source>
</evidence>
<dbReference type="InterPro" id="IPR008978">
    <property type="entry name" value="HSP20-like_chaperone"/>
</dbReference>
<evidence type="ECO:0000259" key="4">
    <source>
        <dbReference type="PROSITE" id="PS01031"/>
    </source>
</evidence>
<comment type="caution">
    <text evidence="5">The sequence shown here is derived from an EMBL/GenBank/DDBJ whole genome shotgun (WGS) entry which is preliminary data.</text>
</comment>
<protein>
    <submittedName>
        <fullName evidence="5">HSP20-like chaperone</fullName>
    </submittedName>
</protein>
<dbReference type="Pfam" id="PF00011">
    <property type="entry name" value="HSP20"/>
    <property type="match status" value="1"/>
</dbReference>
<dbReference type="PANTHER" id="PTHR11527">
    <property type="entry name" value="HEAT-SHOCK PROTEIN 20 FAMILY MEMBER"/>
    <property type="match status" value="1"/>
</dbReference>
<evidence type="ECO:0000256" key="3">
    <source>
        <dbReference type="RuleBase" id="RU003616"/>
    </source>
</evidence>
<keyword evidence="1" id="KW-0346">Stress response</keyword>
<dbReference type="AlphaFoldDB" id="A0A9P8CCQ5"/>
<gene>
    <name evidence="5" type="ORF">BJ878DRAFT_516665</name>
</gene>
<dbReference type="PROSITE" id="PS01031">
    <property type="entry name" value="SHSP"/>
    <property type="match status" value="1"/>
</dbReference>
<sequence>MDTVPPTARIMSTRRTILFPSIEAPSPTNTPGPSFSLPSFVRISGRQTAFSPKYDFIELPDAFFLHGELAGVQKKDIEIEFTDSQTMTIRGHSERPSISPMKLVEGNMSRSATTDFGKASSLHETVEDERAIYEETCTAAFQPPQVIEKYWLSERLIGEFSRSFKFHVLVDQDRVQASMENGLLSIVVPKAEKPVNCKIAIS</sequence>
<keyword evidence="6" id="KW-1185">Reference proteome</keyword>
<evidence type="ECO:0000256" key="1">
    <source>
        <dbReference type="ARBA" id="ARBA00023016"/>
    </source>
</evidence>
<accession>A0A9P8CCQ5</accession>
<dbReference type="SUPFAM" id="SSF49764">
    <property type="entry name" value="HSP20-like chaperones"/>
    <property type="match status" value="1"/>
</dbReference>